<sequence>MMTLTIPDDVEQELKMMAENSQMTPSDFIVSLLQTAFKQQQANAGGSCFDVMQDGLGCIDDAPRDLSVNKRYLDGYGQ</sequence>
<dbReference type="SUPFAM" id="SSF47598">
    <property type="entry name" value="Ribbon-helix-helix"/>
    <property type="match status" value="1"/>
</dbReference>
<name>A0A2S5CS69_9GAMM</name>
<gene>
    <name evidence="1" type="ORF">AADEFJLK_00707</name>
</gene>
<protein>
    <recommendedName>
        <fullName evidence="3">CopG family transcriptional regulator</fullName>
    </recommendedName>
</protein>
<dbReference type="Proteomes" id="UP000237423">
    <property type="component" value="Unassembled WGS sequence"/>
</dbReference>
<evidence type="ECO:0000313" key="1">
    <source>
        <dbReference type="EMBL" id="POZ53671.1"/>
    </source>
</evidence>
<comment type="caution">
    <text evidence="1">The sequence shown here is derived from an EMBL/GenBank/DDBJ whole genome shotgun (WGS) entry which is preliminary data.</text>
</comment>
<dbReference type="AlphaFoldDB" id="A0A2S5CS69"/>
<dbReference type="EMBL" id="PGFZ01000001">
    <property type="protein sequence ID" value="POZ53671.1"/>
    <property type="molecule type" value="Genomic_DNA"/>
</dbReference>
<dbReference type="GO" id="GO:0006355">
    <property type="term" value="P:regulation of DNA-templated transcription"/>
    <property type="evidence" value="ECO:0007669"/>
    <property type="project" value="InterPro"/>
</dbReference>
<evidence type="ECO:0008006" key="3">
    <source>
        <dbReference type="Google" id="ProtNLM"/>
    </source>
</evidence>
<accession>A0A2S5CS69</accession>
<dbReference type="InterPro" id="IPR010985">
    <property type="entry name" value="Ribbon_hlx_hlx"/>
</dbReference>
<evidence type="ECO:0000313" key="2">
    <source>
        <dbReference type="Proteomes" id="UP000237423"/>
    </source>
</evidence>
<reference evidence="1 2" key="1">
    <citation type="submission" date="2017-11" db="EMBL/GenBank/DDBJ databases">
        <title>Draft Genome Sequence of Methylobacter psychrotolerans Sph1T, an Obligate Methanotroph from Low-Temperature Environments.</title>
        <authorList>
            <person name="Oshkin I.Y."/>
            <person name="Miroshnikov K."/>
            <person name="Belova S.E."/>
            <person name="Korzhenkov A."/>
            <person name="Toshchakov S.V."/>
            <person name="Dedysh S.N."/>
        </authorList>
    </citation>
    <scope>NUCLEOTIDE SEQUENCE [LARGE SCALE GENOMIC DNA]</scope>
    <source>
        <strain evidence="1 2">Sph1</strain>
    </source>
</reference>
<dbReference type="RefSeq" id="WP_103973306.1">
    <property type="nucleotide sequence ID" value="NZ_PGFZ01000001.1"/>
</dbReference>
<proteinExistence type="predicted"/>
<organism evidence="1 2">
    <name type="scientific">Methylovulum psychrotolerans</name>
    <dbReference type="NCBI Taxonomy" id="1704499"/>
    <lineage>
        <taxon>Bacteria</taxon>
        <taxon>Pseudomonadati</taxon>
        <taxon>Pseudomonadota</taxon>
        <taxon>Gammaproteobacteria</taxon>
        <taxon>Methylococcales</taxon>
        <taxon>Methylococcaceae</taxon>
        <taxon>Methylovulum</taxon>
    </lineage>
</organism>